<dbReference type="InterPro" id="IPR012337">
    <property type="entry name" value="RNaseH-like_sf"/>
</dbReference>
<dbReference type="Pfam" id="PF22936">
    <property type="entry name" value="Pol_BBD"/>
    <property type="match status" value="1"/>
</dbReference>
<reference evidence="4" key="1">
    <citation type="submission" date="2019-09" db="EMBL/GenBank/DDBJ databases">
        <title>Draft genome information of white flower Hibiscus syriacus.</title>
        <authorList>
            <person name="Kim Y.-M."/>
        </authorList>
    </citation>
    <scope>NUCLEOTIDE SEQUENCE [LARGE SCALE GENOMIC DNA]</scope>
    <source>
        <strain evidence="4">YM2019G1</strain>
    </source>
</reference>
<keyword evidence="5" id="KW-1185">Reference proteome</keyword>
<dbReference type="Pfam" id="PF25597">
    <property type="entry name" value="SH3_retrovirus"/>
    <property type="match status" value="1"/>
</dbReference>
<comment type="caution">
    <text evidence="4">The sequence shown here is derived from an EMBL/GenBank/DDBJ whole genome shotgun (WGS) entry which is preliminary data.</text>
</comment>
<dbReference type="EMBL" id="VEPZ02000846">
    <property type="protein sequence ID" value="KAE8716388.1"/>
    <property type="molecule type" value="Genomic_DNA"/>
</dbReference>
<dbReference type="GO" id="GO:0015074">
    <property type="term" value="P:DNA integration"/>
    <property type="evidence" value="ECO:0007669"/>
    <property type="project" value="InterPro"/>
</dbReference>
<feature type="region of interest" description="Disordered" evidence="2">
    <location>
        <begin position="344"/>
        <end position="393"/>
    </location>
</feature>
<dbReference type="Pfam" id="PF13976">
    <property type="entry name" value="gag_pre-integrs"/>
    <property type="match status" value="1"/>
</dbReference>
<evidence type="ECO:0000313" key="5">
    <source>
        <dbReference type="Proteomes" id="UP000436088"/>
    </source>
</evidence>
<evidence type="ECO:0000256" key="2">
    <source>
        <dbReference type="SAM" id="MobiDB-lite"/>
    </source>
</evidence>
<dbReference type="GO" id="GO:0003676">
    <property type="term" value="F:nucleic acid binding"/>
    <property type="evidence" value="ECO:0007669"/>
    <property type="project" value="InterPro"/>
</dbReference>
<dbReference type="PROSITE" id="PS50994">
    <property type="entry name" value="INTEGRASE"/>
    <property type="match status" value="1"/>
</dbReference>
<feature type="region of interest" description="Disordered" evidence="2">
    <location>
        <begin position="1003"/>
        <end position="1049"/>
    </location>
</feature>
<feature type="domain" description="Integrase catalytic" evidence="3">
    <location>
        <begin position="1314"/>
        <end position="1409"/>
    </location>
</feature>
<dbReference type="PANTHER" id="PTHR11439">
    <property type="entry name" value="GAG-POL-RELATED RETROTRANSPOSON"/>
    <property type="match status" value="1"/>
</dbReference>
<proteinExistence type="predicted"/>
<dbReference type="Proteomes" id="UP000436088">
    <property type="component" value="Unassembled WGS sequence"/>
</dbReference>
<gene>
    <name evidence="4" type="ORF">F3Y22_tig00110121pilonHSYRG00003</name>
</gene>
<evidence type="ECO:0000256" key="1">
    <source>
        <dbReference type="ARBA" id="ARBA00022750"/>
    </source>
</evidence>
<dbReference type="Pfam" id="PF07727">
    <property type="entry name" value="RVT_2"/>
    <property type="match status" value="3"/>
</dbReference>
<protein>
    <recommendedName>
        <fullName evidence="3">Integrase catalytic domain-containing protein</fullName>
    </recommendedName>
</protein>
<dbReference type="InterPro" id="IPR054722">
    <property type="entry name" value="PolX-like_BBD"/>
</dbReference>
<feature type="region of interest" description="Disordered" evidence="2">
    <location>
        <begin position="1502"/>
        <end position="1526"/>
    </location>
</feature>
<keyword evidence="1" id="KW-0064">Aspartyl protease</keyword>
<dbReference type="InterPro" id="IPR001584">
    <property type="entry name" value="Integrase_cat-core"/>
</dbReference>
<dbReference type="Gene3D" id="3.30.420.10">
    <property type="entry name" value="Ribonuclease H-like superfamily/Ribonuclease H"/>
    <property type="match status" value="2"/>
</dbReference>
<name>A0A6A3BLV8_HIBSY</name>
<feature type="compositionally biased region" description="Polar residues" evidence="2">
    <location>
        <begin position="1003"/>
        <end position="1017"/>
    </location>
</feature>
<evidence type="ECO:0000259" key="3">
    <source>
        <dbReference type="PROSITE" id="PS50994"/>
    </source>
</evidence>
<evidence type="ECO:0000313" key="4">
    <source>
        <dbReference type="EMBL" id="KAE8716388.1"/>
    </source>
</evidence>
<dbReference type="InterPro" id="IPR036397">
    <property type="entry name" value="RNaseH_sf"/>
</dbReference>
<dbReference type="PANTHER" id="PTHR11439:SF475">
    <property type="entry name" value="CYSTEINE-RICH RLK (RECEPTOR-LIKE PROTEIN KINASE) 8"/>
    <property type="match status" value="1"/>
</dbReference>
<organism evidence="4 5">
    <name type="scientific">Hibiscus syriacus</name>
    <name type="common">Rose of Sharon</name>
    <dbReference type="NCBI Taxonomy" id="106335"/>
    <lineage>
        <taxon>Eukaryota</taxon>
        <taxon>Viridiplantae</taxon>
        <taxon>Streptophyta</taxon>
        <taxon>Embryophyta</taxon>
        <taxon>Tracheophyta</taxon>
        <taxon>Spermatophyta</taxon>
        <taxon>Magnoliopsida</taxon>
        <taxon>eudicotyledons</taxon>
        <taxon>Gunneridae</taxon>
        <taxon>Pentapetalae</taxon>
        <taxon>rosids</taxon>
        <taxon>malvids</taxon>
        <taxon>Malvales</taxon>
        <taxon>Malvaceae</taxon>
        <taxon>Malvoideae</taxon>
        <taxon>Hibiscus</taxon>
    </lineage>
</organism>
<dbReference type="GO" id="GO:0004190">
    <property type="term" value="F:aspartic-type endopeptidase activity"/>
    <property type="evidence" value="ECO:0007669"/>
    <property type="project" value="UniProtKB-KW"/>
</dbReference>
<dbReference type="SUPFAM" id="SSF56672">
    <property type="entry name" value="DNA/RNA polymerases"/>
    <property type="match status" value="2"/>
</dbReference>
<dbReference type="CDD" id="cd09272">
    <property type="entry name" value="RNase_HI_RT_Ty1"/>
    <property type="match status" value="1"/>
</dbReference>
<feature type="compositionally biased region" description="Low complexity" evidence="2">
    <location>
        <begin position="374"/>
        <end position="393"/>
    </location>
</feature>
<dbReference type="Pfam" id="PF14223">
    <property type="entry name" value="Retrotran_gag_2"/>
    <property type="match status" value="1"/>
</dbReference>
<sequence length="2011" mass="227888">MVGTNDDWKYEDIRPLLPADTISLSVTAVKPPFLMGGDDRPAMEIQPSISITRCSCMLPMHRVFSLFCIIFSASRTMILNTVSKELSAGIVFTSSAASVWQDLRERFTKPLPTVNMAYSMLVQEESQRVHSSALSPISEVSTLYSTSAGSVDRKKFYGVYDYCNIRGHKRENCYRLIGFPVDFKFSKKKCGQVVLAYTRSPLGSHNQSSSESQHEAISNVPMFTKAQYDQILHLLNTTPSVDTVTPAAAILHDLSTGKMKGIGIIHQSSCVHTPQQNGIAERKHNHLLEVPRALKFHSQVPVKFWGECVNTACYIINRMSSSSLAGKSPFALLHELSDSDFLVMPSDTQSPVPSRSASPQASTDNSFLPPHSPQPIISDDSSSSSISIPPRQSTRVKKQSSWLHDFVKSYQSSSLPGTYPISHFLSYSHLPDKTQLYLSSISHLIEPKTYAEAIQNPEGIKAMNEEILALESNNTWSLVPLPSNKTPIGIYTQREGVDYVETFSPVAKMVTVRTILALTSIHQWPLFQMDVYNTFLQGDLVEEVYMSLPEGFCSQGETRVCRLQKSLYGLKQALRQWNMKLTEALLEVEYSQSKFDYSLFTNSQGSKIVIMLIYVDDLLITGNDSGLIEELKEILNRNFKMKDLGELRYFLGLEILRSEKGKIINQRKYALELIEETGLGGARPAATPLEQNKRLVSEDELLKDKISYQSLIGKLIYLTNTRPDIAYSVQLLSQFMQQPRKIHFDAALRVVRYIKSNPGQGVLLSAESQCQLQAFCDSDWATCPMTRRGIIPKHGDDCCRNSVVNSQSLAVKMGDLQVVGGIKKLNNKNYNTWATFTQPATEDANGILRKWKIKAGKAMFALKTTIEEEMLEHIRDAKTPKKAWDTFVTLFSKRNDTKLQLLENELLSMAQRDMAVAQYFHKVKSICREISELYPTAAIGEAKIKRIIVHGLRPEYRGFVATVQGWPTQPSLVEFENLLAGQEAMAKQMGGVSLKGEEEALYTSKSRGTFQRYTGNGSKKDGDKVKNYQGKGGPHSGGASKNRGNSRKFDGKFTIENSEDGWDAEALFATEKEELALTVTTPERIDYTNDWIVDSGCSNHMTGDKQKLQNLSEYNGGRVVVTADNSRLPITHIGKTIVTPRYNTNQVQLQDVYHVPGMKKNLLSVAQLTSSGHYVLFGPQDVKVYRDVKITETPTMEGRRLESIYVMSVESAYVDRTRKNETSDLWHMRLGHISYSKLSVMVKKSMLKGLPQLDVRTDTVCAGCQYGKAHQLPYDESKFKAKEPLELVHSDVFGPVKQQSISGMRRSGKEDMCLRTDNGGEYRSNEFSQYLRECRIRHQYTCANTPQQNGVAERKNRHLAEIYRSMLHAKNVSGRFWAEAIRTAAFVINRLPQPRLGFVSPFEKLWNIKPTVSYFRVFGCVCYVFVPDHLRSKFDKKAVRCIFVGYDSQRKGWKCCDPISGRCYTSRNVVFDEASSWWSSEKEVLPDSREFGGKLQQKMGEHDVQLQTSSDESEDPNGDDVEQRVTQNPWQTGVYQQLNEEAMKEEIDALQQNQTWDIVPKIKDVKPISCKWVYKIKRRPDGSIERYKARLVARGFSQQYGLDYDETFSPVAKLTTVRVLLALATNKDWNLWQMDVKNAFLHGELDREIYMTQPMGFQSQDHPEYVLTPADSSLFVKANEGKLAIVLVYVDDLIITGDDEAEILQTKENLSVRFQMKELGQLKHFLGLEVDHTHEGIFLCQQKYAKDLLKRFEMLECKSTSTPMEPNIKMCAHEGKDLEDATMYRQLVGSLIYLTLTRPDISYAVGVMSRYMQNPKKSHLEAVRRILRYVKNTIDYGLLYKKGEDCKLVGYCDADYAGDHDTRRSTTGYVFKLGSGTISWCSKRQPTVSLSTTEAEYRAAAMAAQESTWLIQLMNNLHQPVDYAIPLYCDNQSAIRLAENPVFHARTKHVEVHYHFVREKVLQEEIEMRQIKTDEQIADLFTKSLSVGKFEHFRRQHGVIQRMEANIEGEC</sequence>
<feature type="compositionally biased region" description="Acidic residues" evidence="2">
    <location>
        <begin position="1511"/>
        <end position="1520"/>
    </location>
</feature>
<feature type="compositionally biased region" description="Polar residues" evidence="2">
    <location>
        <begin position="346"/>
        <end position="366"/>
    </location>
</feature>
<dbReference type="InterPro" id="IPR013103">
    <property type="entry name" value="RVT_2"/>
</dbReference>
<keyword evidence="1" id="KW-0645">Protease</keyword>
<dbReference type="InterPro" id="IPR043502">
    <property type="entry name" value="DNA/RNA_pol_sf"/>
</dbReference>
<dbReference type="InterPro" id="IPR025724">
    <property type="entry name" value="GAG-pre-integrase_dom"/>
</dbReference>
<dbReference type="InterPro" id="IPR057670">
    <property type="entry name" value="SH3_retrovirus"/>
</dbReference>
<dbReference type="SUPFAM" id="SSF53098">
    <property type="entry name" value="Ribonuclease H-like"/>
    <property type="match status" value="2"/>
</dbReference>
<keyword evidence="1" id="KW-0378">Hydrolase</keyword>
<accession>A0A6A3BLV8</accession>